<dbReference type="SUPFAM" id="SSF56752">
    <property type="entry name" value="D-aminoacid aminotransferase-like PLP-dependent enzymes"/>
    <property type="match status" value="1"/>
</dbReference>
<dbReference type="OrthoDB" id="9805628at2"/>
<dbReference type="EMBL" id="FUGD01000091">
    <property type="protein sequence ID" value="SJM37631.1"/>
    <property type="molecule type" value="Genomic_DNA"/>
</dbReference>
<dbReference type="Gene3D" id="3.30.470.10">
    <property type="match status" value="1"/>
</dbReference>
<evidence type="ECO:0000313" key="1">
    <source>
        <dbReference type="EMBL" id="SJM37631.1"/>
    </source>
</evidence>
<dbReference type="InterPro" id="IPR043131">
    <property type="entry name" value="BCAT-like_N"/>
</dbReference>
<dbReference type="Pfam" id="PF01063">
    <property type="entry name" value="Aminotran_4"/>
    <property type="match status" value="1"/>
</dbReference>
<dbReference type="STRING" id="1945520.A1019T_01612"/>
<protein>
    <submittedName>
        <fullName evidence="1">Aminodeoxychorismate lyase</fullName>
        <ecNumber evidence="1">4.1.3.38</ecNumber>
    </submittedName>
</protein>
<dbReference type="AlphaFoldDB" id="A0A1R4EGJ7"/>
<dbReference type="InterPro" id="IPR043132">
    <property type="entry name" value="BCAT-like_C"/>
</dbReference>
<sequence>MSHAMTWYQLSDTGMSALTQSSSSANSFPSQTNLIAPNLRALTYGDGFFSTMGVHNSQLLWLSYHQARIMGHCQALQLTISASIEQQLWTEISQLVASINDGVIKVIVSRPTQSLRGYAYSTQAQDNEALIWLGVMKTAPIAQHAAQFLSSDSDGSESLGQKVLQQPPILAKCLQSQLASFPEPLAGLKTLNRLDGVIIAGELQRHKQHIPELAEGLVADMGGNWVEGVMSNFFYRLKTASSAEQKEAISDIWYTPPIEQSGVRGVMRQVIIDQLAKLGTPVQERYLRKEDLSQLEALFFCNAVRGVVPVQQLLFDDEVLSLSLQPFTTKSV</sequence>
<dbReference type="InterPro" id="IPR036038">
    <property type="entry name" value="Aminotransferase-like"/>
</dbReference>
<dbReference type="EC" id="4.1.3.38" evidence="1"/>
<dbReference type="Proteomes" id="UP000188169">
    <property type="component" value="Unassembled WGS sequence"/>
</dbReference>
<evidence type="ECO:0000313" key="2">
    <source>
        <dbReference type="Proteomes" id="UP000188169"/>
    </source>
</evidence>
<proteinExistence type="predicted"/>
<keyword evidence="1" id="KW-0456">Lyase</keyword>
<accession>A0A1R4EGJ7</accession>
<reference evidence="2" key="1">
    <citation type="submission" date="2017-02" db="EMBL/GenBank/DDBJ databases">
        <authorList>
            <person name="Mornico D."/>
        </authorList>
    </citation>
    <scope>NUCLEOTIDE SEQUENCE [LARGE SCALE GENOMIC DNA]</scope>
</reference>
<organism evidence="1 2">
    <name type="scientific">Psychrobacter pasteurii</name>
    <dbReference type="NCBI Taxonomy" id="1945520"/>
    <lineage>
        <taxon>Bacteria</taxon>
        <taxon>Pseudomonadati</taxon>
        <taxon>Pseudomonadota</taxon>
        <taxon>Gammaproteobacteria</taxon>
        <taxon>Moraxellales</taxon>
        <taxon>Moraxellaceae</taxon>
        <taxon>Psychrobacter</taxon>
    </lineage>
</organism>
<dbReference type="RefSeq" id="WP_077449022.1">
    <property type="nucleotide sequence ID" value="NZ_FUGD01000091.1"/>
</dbReference>
<keyword evidence="2" id="KW-1185">Reference proteome</keyword>
<name>A0A1R4EGJ7_9GAMM</name>
<dbReference type="GO" id="GO:0008696">
    <property type="term" value="F:4-amino-4-deoxychorismate lyase activity"/>
    <property type="evidence" value="ECO:0007669"/>
    <property type="project" value="UniProtKB-EC"/>
</dbReference>
<gene>
    <name evidence="1" type="primary">pabC</name>
    <name evidence="1" type="ORF">A1019T_01612</name>
</gene>
<dbReference type="Gene3D" id="3.20.10.10">
    <property type="entry name" value="D-amino Acid Aminotransferase, subunit A, domain 2"/>
    <property type="match status" value="1"/>
</dbReference>
<dbReference type="InterPro" id="IPR001544">
    <property type="entry name" value="Aminotrans_IV"/>
</dbReference>